<dbReference type="CDD" id="cd07262">
    <property type="entry name" value="VOC_like"/>
    <property type="match status" value="1"/>
</dbReference>
<comment type="caution">
    <text evidence="2">The sequence shown here is derived from an EMBL/GenBank/DDBJ whole genome shotgun (WGS) entry which is preliminary data.</text>
</comment>
<dbReference type="Pfam" id="PF00903">
    <property type="entry name" value="Glyoxalase"/>
    <property type="match status" value="1"/>
</dbReference>
<dbReference type="EMBL" id="JBHSAF010000014">
    <property type="protein sequence ID" value="MFC3914586.1"/>
    <property type="molecule type" value="Genomic_DNA"/>
</dbReference>
<reference evidence="3" key="1">
    <citation type="journal article" date="2019" name="Int. J. Syst. Evol. Microbiol.">
        <title>The Global Catalogue of Microorganisms (GCM) 10K type strain sequencing project: providing services to taxonomists for standard genome sequencing and annotation.</title>
        <authorList>
            <consortium name="The Broad Institute Genomics Platform"/>
            <consortium name="The Broad Institute Genome Sequencing Center for Infectious Disease"/>
            <person name="Wu L."/>
            <person name="Ma J."/>
        </authorList>
    </citation>
    <scope>NUCLEOTIDE SEQUENCE [LARGE SCALE GENOMIC DNA]</scope>
    <source>
        <strain evidence="3">CCUG 54939</strain>
    </source>
</reference>
<accession>A0ABV8CS28</accession>
<evidence type="ECO:0000313" key="2">
    <source>
        <dbReference type="EMBL" id="MFC3914586.1"/>
    </source>
</evidence>
<proteinExistence type="predicted"/>
<feature type="domain" description="VOC" evidence="1">
    <location>
        <begin position="1"/>
        <end position="128"/>
    </location>
</feature>
<dbReference type="SUPFAM" id="SSF54593">
    <property type="entry name" value="Glyoxalase/Bleomycin resistance protein/Dihydroxybiphenyl dioxygenase"/>
    <property type="match status" value="1"/>
</dbReference>
<name>A0ABV8CS28_9GAMM</name>
<sequence length="131" mass="14438">MIDHLSTYASDYLATRDFYHAVFAPLGVTMQIEMVAEWNADFPSQRMCAFGPPGHFTFWVIECRSPATPRHIAFSASQRAAVDAFHQAALAHGGRDNGPPGLRPHYHADYYGAFAFDPDGNNVEAVCHLPG</sequence>
<dbReference type="PANTHER" id="PTHR35006">
    <property type="entry name" value="GLYOXALASE FAMILY PROTEIN (AFU_ORTHOLOGUE AFUA_5G14830)"/>
    <property type="match status" value="1"/>
</dbReference>
<protein>
    <submittedName>
        <fullName evidence="2">VOC family protein</fullName>
    </submittedName>
</protein>
<dbReference type="InterPro" id="IPR029068">
    <property type="entry name" value="Glyas_Bleomycin-R_OHBP_Dase"/>
</dbReference>
<dbReference type="PROSITE" id="PS51819">
    <property type="entry name" value="VOC"/>
    <property type="match status" value="1"/>
</dbReference>
<organism evidence="2 3">
    <name type="scientific">Pseudaeromonas sharmana</name>
    <dbReference type="NCBI Taxonomy" id="328412"/>
    <lineage>
        <taxon>Bacteria</taxon>
        <taxon>Pseudomonadati</taxon>
        <taxon>Pseudomonadota</taxon>
        <taxon>Gammaproteobacteria</taxon>
        <taxon>Aeromonadales</taxon>
        <taxon>Aeromonadaceae</taxon>
        <taxon>Pseudaeromonas</taxon>
    </lineage>
</organism>
<dbReference type="Proteomes" id="UP001595692">
    <property type="component" value="Unassembled WGS sequence"/>
</dbReference>
<dbReference type="InterPro" id="IPR037523">
    <property type="entry name" value="VOC_core"/>
</dbReference>
<dbReference type="Gene3D" id="3.10.180.10">
    <property type="entry name" value="2,3-Dihydroxybiphenyl 1,2-Dioxygenase, domain 1"/>
    <property type="match status" value="1"/>
</dbReference>
<dbReference type="PANTHER" id="PTHR35006:SF2">
    <property type="entry name" value="GLYOXALASE FAMILY PROTEIN (AFU_ORTHOLOGUE AFUA_5G14830)"/>
    <property type="match status" value="1"/>
</dbReference>
<evidence type="ECO:0000259" key="1">
    <source>
        <dbReference type="PROSITE" id="PS51819"/>
    </source>
</evidence>
<dbReference type="RefSeq" id="WP_377153610.1">
    <property type="nucleotide sequence ID" value="NZ_JBHSAF010000014.1"/>
</dbReference>
<evidence type="ECO:0000313" key="3">
    <source>
        <dbReference type="Proteomes" id="UP001595692"/>
    </source>
</evidence>
<dbReference type="InterPro" id="IPR004360">
    <property type="entry name" value="Glyas_Fos-R_dOase_dom"/>
</dbReference>
<gene>
    <name evidence="2" type="ORF">ACFOSS_14110</name>
</gene>
<keyword evidence="3" id="KW-1185">Reference proteome</keyword>